<evidence type="ECO:0000256" key="6">
    <source>
        <dbReference type="ARBA" id="ARBA00023136"/>
    </source>
</evidence>
<accession>A0A644XE01</accession>
<dbReference type="PANTHER" id="PTHR43744">
    <property type="entry name" value="ABC TRANSPORTER PERMEASE PROTEIN MG189-RELATED-RELATED"/>
    <property type="match status" value="1"/>
</dbReference>
<dbReference type="AlphaFoldDB" id="A0A644XE01"/>
<feature type="transmembrane region" description="Helical" evidence="7">
    <location>
        <begin position="117"/>
        <end position="137"/>
    </location>
</feature>
<evidence type="ECO:0000256" key="3">
    <source>
        <dbReference type="ARBA" id="ARBA00022475"/>
    </source>
</evidence>
<gene>
    <name evidence="9" type="primary">araQ_36</name>
    <name evidence="9" type="ORF">SDC9_60681</name>
</gene>
<evidence type="ECO:0000256" key="7">
    <source>
        <dbReference type="SAM" id="Phobius"/>
    </source>
</evidence>
<dbReference type="InterPro" id="IPR000515">
    <property type="entry name" value="MetI-like"/>
</dbReference>
<dbReference type="GO" id="GO:0005886">
    <property type="term" value="C:plasma membrane"/>
    <property type="evidence" value="ECO:0007669"/>
    <property type="project" value="UniProtKB-SubCell"/>
</dbReference>
<evidence type="ECO:0000256" key="4">
    <source>
        <dbReference type="ARBA" id="ARBA00022692"/>
    </source>
</evidence>
<evidence type="ECO:0000256" key="1">
    <source>
        <dbReference type="ARBA" id="ARBA00004651"/>
    </source>
</evidence>
<reference evidence="9" key="1">
    <citation type="submission" date="2019-08" db="EMBL/GenBank/DDBJ databases">
        <authorList>
            <person name="Kucharzyk K."/>
            <person name="Murdoch R.W."/>
            <person name="Higgins S."/>
            <person name="Loffler F."/>
        </authorList>
    </citation>
    <scope>NUCLEOTIDE SEQUENCE</scope>
</reference>
<organism evidence="9">
    <name type="scientific">bioreactor metagenome</name>
    <dbReference type="NCBI Taxonomy" id="1076179"/>
    <lineage>
        <taxon>unclassified sequences</taxon>
        <taxon>metagenomes</taxon>
        <taxon>ecological metagenomes</taxon>
    </lineage>
</organism>
<keyword evidence="3" id="KW-1003">Cell membrane</keyword>
<comment type="caution">
    <text evidence="9">The sequence shown here is derived from an EMBL/GenBank/DDBJ whole genome shotgun (WGS) entry which is preliminary data.</text>
</comment>
<evidence type="ECO:0000259" key="8">
    <source>
        <dbReference type="PROSITE" id="PS50928"/>
    </source>
</evidence>
<evidence type="ECO:0000313" key="9">
    <source>
        <dbReference type="EMBL" id="MPM14319.1"/>
    </source>
</evidence>
<keyword evidence="2" id="KW-0813">Transport</keyword>
<dbReference type="GO" id="GO:0055085">
    <property type="term" value="P:transmembrane transport"/>
    <property type="evidence" value="ECO:0007669"/>
    <property type="project" value="InterPro"/>
</dbReference>
<dbReference type="InterPro" id="IPR035906">
    <property type="entry name" value="MetI-like_sf"/>
</dbReference>
<evidence type="ECO:0000256" key="5">
    <source>
        <dbReference type="ARBA" id="ARBA00022989"/>
    </source>
</evidence>
<dbReference type="SUPFAM" id="SSF161098">
    <property type="entry name" value="MetI-like"/>
    <property type="match status" value="1"/>
</dbReference>
<dbReference type="Pfam" id="PF00528">
    <property type="entry name" value="BPD_transp_1"/>
    <property type="match status" value="1"/>
</dbReference>
<protein>
    <submittedName>
        <fullName evidence="9">L-arabinose transport system permease protein AraQ</fullName>
    </submittedName>
</protein>
<dbReference type="EMBL" id="VSSQ01002260">
    <property type="protein sequence ID" value="MPM14319.1"/>
    <property type="molecule type" value="Genomic_DNA"/>
</dbReference>
<dbReference type="Gene3D" id="1.10.3720.10">
    <property type="entry name" value="MetI-like"/>
    <property type="match status" value="1"/>
</dbReference>
<evidence type="ECO:0000256" key="2">
    <source>
        <dbReference type="ARBA" id="ARBA00022448"/>
    </source>
</evidence>
<feature type="transmembrane region" description="Helical" evidence="7">
    <location>
        <begin position="16"/>
        <end position="38"/>
    </location>
</feature>
<feature type="transmembrane region" description="Helical" evidence="7">
    <location>
        <begin position="59"/>
        <end position="84"/>
    </location>
</feature>
<feature type="domain" description="ABC transmembrane type-1" evidence="8">
    <location>
        <begin position="1"/>
        <end position="138"/>
    </location>
</feature>
<sequence>MVPRYLYYKSLGLFDSLWVVILPELSEVFYLMLLIQFFQAIPRDLNEAACIDGASQLCILARIYVPLSGPAIATAVLFSFINIWNNFLDPYLFITSIDRQMLTPALKYFQERGGANVPVQLAGSAIAIIPIVLLFIFTQKYFVEGITNAGIKG</sequence>
<keyword evidence="4 7" id="KW-0812">Transmembrane</keyword>
<comment type="subcellular location">
    <subcellularLocation>
        <location evidence="1">Cell membrane</location>
        <topology evidence="1">Multi-pass membrane protein</topology>
    </subcellularLocation>
</comment>
<keyword evidence="5 7" id="KW-1133">Transmembrane helix</keyword>
<dbReference type="CDD" id="cd06261">
    <property type="entry name" value="TM_PBP2"/>
    <property type="match status" value="1"/>
</dbReference>
<dbReference type="PROSITE" id="PS50928">
    <property type="entry name" value="ABC_TM1"/>
    <property type="match status" value="1"/>
</dbReference>
<keyword evidence="6 7" id="KW-0472">Membrane</keyword>
<name>A0A644XE01_9ZZZZ</name>
<dbReference type="PANTHER" id="PTHR43744:SF12">
    <property type="entry name" value="ABC TRANSPORTER PERMEASE PROTEIN MG189-RELATED"/>
    <property type="match status" value="1"/>
</dbReference>
<proteinExistence type="predicted"/>